<accession>A0A3Q9G6Q0</accession>
<sequence>MALSTNYAANGRPSSAQQLRDAEIAPQLLELWEENDFVYGVRKFWKVAKRARIDIGRDQTARFMNLLGVEDMRRE</sequence>
<dbReference type="EMBL" id="CP034593">
    <property type="protein sequence ID" value="AZQ76932.1"/>
    <property type="molecule type" value="Genomic_DNA"/>
</dbReference>
<keyword evidence="3" id="KW-1185">Reference proteome</keyword>
<dbReference type="AlphaFoldDB" id="A0A3Q9G6Q0"/>
<dbReference type="Pfam" id="PF13276">
    <property type="entry name" value="HTH_21"/>
    <property type="match status" value="1"/>
</dbReference>
<dbReference type="KEGG" id="flh:EJ997_05875"/>
<dbReference type="InterPro" id="IPR025948">
    <property type="entry name" value="HTH-like_dom"/>
</dbReference>
<protein>
    <recommendedName>
        <fullName evidence="1">HTH-like domain-containing protein</fullName>
    </recommendedName>
</protein>
<dbReference type="Proteomes" id="UP000280344">
    <property type="component" value="Chromosome"/>
</dbReference>
<organism evidence="2 3">
    <name type="scientific">Flaviflexus ciconiae</name>
    <dbReference type="NCBI Taxonomy" id="2496867"/>
    <lineage>
        <taxon>Bacteria</taxon>
        <taxon>Bacillati</taxon>
        <taxon>Actinomycetota</taxon>
        <taxon>Actinomycetes</taxon>
        <taxon>Actinomycetales</taxon>
        <taxon>Actinomycetaceae</taxon>
        <taxon>Flaviflexus</taxon>
    </lineage>
</organism>
<evidence type="ECO:0000313" key="3">
    <source>
        <dbReference type="Proteomes" id="UP000280344"/>
    </source>
</evidence>
<feature type="domain" description="HTH-like" evidence="1">
    <location>
        <begin position="21"/>
        <end position="69"/>
    </location>
</feature>
<proteinExistence type="predicted"/>
<evidence type="ECO:0000313" key="2">
    <source>
        <dbReference type="EMBL" id="AZQ76932.1"/>
    </source>
</evidence>
<reference evidence="2 3" key="1">
    <citation type="submission" date="2018-12" db="EMBL/GenBank/DDBJ databases">
        <title>Complete genome sequence of Flaviflexus sp. H23T48.</title>
        <authorList>
            <person name="Bae J.-W."/>
            <person name="Lee J.-Y."/>
        </authorList>
    </citation>
    <scope>NUCLEOTIDE SEQUENCE [LARGE SCALE GENOMIC DNA]</scope>
    <source>
        <strain evidence="2 3">H23T48</strain>
    </source>
</reference>
<name>A0A3Q9G6Q0_9ACTO</name>
<dbReference type="OrthoDB" id="4426778at2"/>
<evidence type="ECO:0000259" key="1">
    <source>
        <dbReference type="Pfam" id="PF13276"/>
    </source>
</evidence>
<gene>
    <name evidence="2" type="ORF">EJ997_05875</name>
</gene>